<dbReference type="InterPro" id="IPR019381">
    <property type="entry name" value="PACS1/2_C"/>
</dbReference>
<reference evidence="5" key="1">
    <citation type="submission" date="2022-01" db="UniProtKB">
        <authorList>
            <consortium name="EnsemblMetazoa"/>
        </authorList>
    </citation>
    <scope>IDENTIFICATION</scope>
</reference>
<dbReference type="OrthoDB" id="28829at2759"/>
<dbReference type="EnsemblMetazoa" id="XM_014404474.2">
    <property type="protein sequence ID" value="XP_014259960.1"/>
    <property type="gene ID" value="LOC106672782"/>
</dbReference>
<feature type="compositionally biased region" description="Basic and acidic residues" evidence="3">
    <location>
        <begin position="348"/>
        <end position="362"/>
    </location>
</feature>
<feature type="compositionally biased region" description="Acidic residues" evidence="3">
    <location>
        <begin position="198"/>
        <end position="217"/>
    </location>
</feature>
<comment type="similarity">
    <text evidence="1">Belongs to the PACS family.</text>
</comment>
<accession>A0A8I6S8R3</accession>
<proteinExistence type="inferred from homology"/>
<feature type="region of interest" description="Disordered" evidence="3">
    <location>
        <begin position="286"/>
        <end position="381"/>
    </location>
</feature>
<dbReference type="GO" id="GO:0072659">
    <property type="term" value="P:protein localization to plasma membrane"/>
    <property type="evidence" value="ECO:0007669"/>
    <property type="project" value="TreeGrafter"/>
</dbReference>
<name>A0A8I6S8R3_CIMLE</name>
<dbReference type="AlphaFoldDB" id="A0A8I6S8R3"/>
<dbReference type="RefSeq" id="XP_014259960.1">
    <property type="nucleotide sequence ID" value="XM_014404474.2"/>
</dbReference>
<dbReference type="PANTHER" id="PTHR13280:SF17">
    <property type="entry name" value="KRUEPPEL TARGET AT 95D, ISOFORM A"/>
    <property type="match status" value="1"/>
</dbReference>
<dbReference type="GeneID" id="106672782"/>
<dbReference type="InterPro" id="IPR057541">
    <property type="entry name" value="PACS1/2_N"/>
</dbReference>
<keyword evidence="6" id="KW-1185">Reference proteome</keyword>
<protein>
    <recommendedName>
        <fullName evidence="4">Phosphofurin acidic cluster sorting protein 1/2 N-terminal C2 domain-containing protein</fullName>
    </recommendedName>
</protein>
<feature type="compositionally biased region" description="Basic and acidic residues" evidence="3">
    <location>
        <begin position="326"/>
        <end position="336"/>
    </location>
</feature>
<organism evidence="5 6">
    <name type="scientific">Cimex lectularius</name>
    <name type="common">Bed bug</name>
    <name type="synonym">Acanthia lectularia</name>
    <dbReference type="NCBI Taxonomy" id="79782"/>
    <lineage>
        <taxon>Eukaryota</taxon>
        <taxon>Metazoa</taxon>
        <taxon>Ecdysozoa</taxon>
        <taxon>Arthropoda</taxon>
        <taxon>Hexapoda</taxon>
        <taxon>Insecta</taxon>
        <taxon>Pterygota</taxon>
        <taxon>Neoptera</taxon>
        <taxon>Paraneoptera</taxon>
        <taxon>Hemiptera</taxon>
        <taxon>Heteroptera</taxon>
        <taxon>Panheteroptera</taxon>
        <taxon>Cimicomorpha</taxon>
        <taxon>Cimicidae</taxon>
        <taxon>Cimex</taxon>
    </lineage>
</organism>
<dbReference type="OMA" id="HIMIQRR"/>
<evidence type="ECO:0000256" key="3">
    <source>
        <dbReference type="SAM" id="MobiDB-lite"/>
    </source>
</evidence>
<feature type="compositionally biased region" description="Polar residues" evidence="3">
    <location>
        <begin position="291"/>
        <end position="304"/>
    </location>
</feature>
<keyword evidence="2" id="KW-0597">Phosphoprotein</keyword>
<sequence length="381" mass="42737">MREMSDKNKTSSGSGTKPVPMKLFATWEVDRTPSNCIPRLCSLTLTRLVLLKSLGADVNSISIAVKMQGSKRTLRSNEVALPANALLDTELQLNFSLQYPHILKREGNKLHIMIQRRKRYKNRTILGYKTLAIGLVNMCQVLQRQLDLELDLLSDLKESKGHSCVLARVSVSALNSQPVDYELTTKTPHGRLGRLGEFSDEDEEFSSNDEGSDSEPMLEERRRKSSMPQSTARQRNFKQKFISLLKKFRANEDLHGLGTDREVMSSKLSQGDMDPAEIEDLFEELDLSDSGPEQDTISISSNPKPSLRPFFSSSRSLLQDSIQGSDMKDDYLRRADGILGPGTSSPPKNEKSKKEISEGEKEKKKKKSDFLAPKNSLLKEG</sequence>
<feature type="domain" description="Phosphofurin acidic cluster sorting protein 1/2 N-terminal C2" evidence="4">
    <location>
        <begin position="19"/>
        <end position="180"/>
    </location>
</feature>
<evidence type="ECO:0000313" key="5">
    <source>
        <dbReference type="EnsemblMetazoa" id="XP_014259960.1"/>
    </source>
</evidence>
<feature type="compositionally biased region" description="Low complexity" evidence="3">
    <location>
        <begin position="305"/>
        <end position="318"/>
    </location>
</feature>
<evidence type="ECO:0000313" key="6">
    <source>
        <dbReference type="Proteomes" id="UP000494040"/>
    </source>
</evidence>
<feature type="region of interest" description="Disordered" evidence="3">
    <location>
        <begin position="182"/>
        <end position="234"/>
    </location>
</feature>
<dbReference type="Pfam" id="PF25332">
    <property type="entry name" value="C2_PACS_N"/>
    <property type="match status" value="1"/>
</dbReference>
<dbReference type="Proteomes" id="UP000494040">
    <property type="component" value="Unassembled WGS sequence"/>
</dbReference>
<evidence type="ECO:0000259" key="4">
    <source>
        <dbReference type="Pfam" id="PF25332"/>
    </source>
</evidence>
<evidence type="ECO:0000256" key="2">
    <source>
        <dbReference type="ARBA" id="ARBA00022553"/>
    </source>
</evidence>
<evidence type="ECO:0000256" key="1">
    <source>
        <dbReference type="ARBA" id="ARBA00008590"/>
    </source>
</evidence>
<dbReference type="KEGG" id="clec:106672782"/>
<dbReference type="PANTHER" id="PTHR13280">
    <property type="entry name" value="PHOSPHOFURIN ACIDIC CLUSTER SORTING PROTEIN"/>
    <property type="match status" value="1"/>
</dbReference>